<evidence type="ECO:0000256" key="9">
    <source>
        <dbReference type="ARBA" id="ARBA00022763"/>
    </source>
</evidence>
<dbReference type="InterPro" id="IPR011708">
    <property type="entry name" value="DNA_pol3_alpha_NTPase_dom"/>
</dbReference>
<feature type="compositionally biased region" description="Low complexity" evidence="14">
    <location>
        <begin position="78"/>
        <end position="105"/>
    </location>
</feature>
<keyword evidence="7 13" id="KW-0548">Nucleotidyltransferase</keyword>
<feature type="compositionally biased region" description="Basic and acidic residues" evidence="14">
    <location>
        <begin position="48"/>
        <end position="58"/>
    </location>
</feature>
<evidence type="ECO:0000256" key="13">
    <source>
        <dbReference type="HAMAP-Rule" id="MF_01902"/>
    </source>
</evidence>
<dbReference type="Gene3D" id="1.10.150.870">
    <property type="match status" value="1"/>
</dbReference>
<dbReference type="GO" id="GO:0006260">
    <property type="term" value="P:DNA replication"/>
    <property type="evidence" value="ECO:0007669"/>
    <property type="project" value="UniProtKB-KW"/>
</dbReference>
<proteinExistence type="inferred from homology"/>
<evidence type="ECO:0000313" key="16">
    <source>
        <dbReference type="EMBL" id="SLN28524.1"/>
    </source>
</evidence>
<keyword evidence="9 13" id="KW-0227">DNA damage</keyword>
<dbReference type="EMBL" id="FWFN01000002">
    <property type="protein sequence ID" value="SLN28524.1"/>
    <property type="molecule type" value="Genomic_DNA"/>
</dbReference>
<protein>
    <recommendedName>
        <fullName evidence="4 13">Error-prone DNA polymerase</fullName>
        <ecNumber evidence="3 13">2.7.7.7</ecNumber>
    </recommendedName>
</protein>
<organism evidence="16 17">
    <name type="scientific">Pseudooceanicola marinus</name>
    <dbReference type="NCBI Taxonomy" id="396013"/>
    <lineage>
        <taxon>Bacteria</taxon>
        <taxon>Pseudomonadati</taxon>
        <taxon>Pseudomonadota</taxon>
        <taxon>Alphaproteobacteria</taxon>
        <taxon>Rhodobacterales</taxon>
        <taxon>Paracoccaceae</taxon>
        <taxon>Pseudooceanicola</taxon>
    </lineage>
</organism>
<evidence type="ECO:0000256" key="3">
    <source>
        <dbReference type="ARBA" id="ARBA00012417"/>
    </source>
</evidence>
<dbReference type="PANTHER" id="PTHR32294">
    <property type="entry name" value="DNA POLYMERASE III SUBUNIT ALPHA"/>
    <property type="match status" value="1"/>
</dbReference>
<comment type="similarity">
    <text evidence="2 13">Belongs to the DNA polymerase type-C family. DnaE2 subfamily.</text>
</comment>
<dbReference type="GO" id="GO:0008408">
    <property type="term" value="F:3'-5' exonuclease activity"/>
    <property type="evidence" value="ECO:0007669"/>
    <property type="project" value="InterPro"/>
</dbReference>
<feature type="region of interest" description="Disordered" evidence="14">
    <location>
        <begin position="1"/>
        <end position="121"/>
    </location>
</feature>
<dbReference type="AlphaFoldDB" id="A0A1X6YQQ8"/>
<dbReference type="Pfam" id="PF02811">
    <property type="entry name" value="PHP"/>
    <property type="match status" value="1"/>
</dbReference>
<dbReference type="InterPro" id="IPR004365">
    <property type="entry name" value="NA-bd_OB_tRNA"/>
</dbReference>
<evidence type="ECO:0000256" key="6">
    <source>
        <dbReference type="ARBA" id="ARBA00022679"/>
    </source>
</evidence>
<dbReference type="RefSeq" id="WP_232618245.1">
    <property type="nucleotide sequence ID" value="NZ_FWFN01000002.1"/>
</dbReference>
<dbReference type="InterPro" id="IPR004805">
    <property type="entry name" value="DnaE2/DnaE/PolC"/>
</dbReference>
<evidence type="ECO:0000259" key="15">
    <source>
        <dbReference type="SMART" id="SM00481"/>
    </source>
</evidence>
<evidence type="ECO:0000256" key="7">
    <source>
        <dbReference type="ARBA" id="ARBA00022695"/>
    </source>
</evidence>
<evidence type="ECO:0000256" key="8">
    <source>
        <dbReference type="ARBA" id="ARBA00022705"/>
    </source>
</evidence>
<feature type="region of interest" description="Disordered" evidence="14">
    <location>
        <begin position="1188"/>
        <end position="1238"/>
    </location>
</feature>
<keyword evidence="11 13" id="KW-0234">DNA repair</keyword>
<name>A0A1X6YQQ8_9RHOB</name>
<dbReference type="GO" id="GO:0006281">
    <property type="term" value="P:DNA repair"/>
    <property type="evidence" value="ECO:0007669"/>
    <property type="project" value="UniProtKB-UniRule"/>
</dbReference>
<comment type="subcellular location">
    <subcellularLocation>
        <location evidence="1 13">Cytoplasm</location>
    </subcellularLocation>
</comment>
<dbReference type="EC" id="2.7.7.7" evidence="3 13"/>
<dbReference type="CDD" id="cd04485">
    <property type="entry name" value="DnaE_OBF"/>
    <property type="match status" value="1"/>
</dbReference>
<feature type="compositionally biased region" description="Basic and acidic residues" evidence="14">
    <location>
        <begin position="1200"/>
        <end position="1213"/>
    </location>
</feature>
<dbReference type="InterPro" id="IPR016195">
    <property type="entry name" value="Pol/histidinol_Pase-like"/>
</dbReference>
<dbReference type="Pfam" id="PF07733">
    <property type="entry name" value="DNA_pol3_alpha"/>
    <property type="match status" value="1"/>
</dbReference>
<evidence type="ECO:0000256" key="14">
    <source>
        <dbReference type="SAM" id="MobiDB-lite"/>
    </source>
</evidence>
<keyword evidence="5 13" id="KW-0963">Cytoplasm</keyword>
<reference evidence="16 17" key="1">
    <citation type="submission" date="2017-03" db="EMBL/GenBank/DDBJ databases">
        <authorList>
            <person name="Afonso C.L."/>
            <person name="Miller P.J."/>
            <person name="Scott M.A."/>
            <person name="Spackman E."/>
            <person name="Goraichik I."/>
            <person name="Dimitrov K.M."/>
            <person name="Suarez D.L."/>
            <person name="Swayne D.E."/>
        </authorList>
    </citation>
    <scope>NUCLEOTIDE SEQUENCE [LARGE SCALE GENOMIC DNA]</scope>
    <source>
        <strain evidence="16 17">CECT 7751</strain>
    </source>
</reference>
<dbReference type="PANTHER" id="PTHR32294:SF4">
    <property type="entry name" value="ERROR-PRONE DNA POLYMERASE"/>
    <property type="match status" value="1"/>
</dbReference>
<dbReference type="Gene3D" id="3.20.20.140">
    <property type="entry name" value="Metal-dependent hydrolases"/>
    <property type="match status" value="1"/>
</dbReference>
<keyword evidence="10 13" id="KW-0239">DNA-directed DNA polymerase</keyword>
<keyword evidence="8 13" id="KW-0235">DNA replication</keyword>
<gene>
    <name evidence="13 16" type="primary">dnaE2</name>
    <name evidence="16" type="ORF">PSM7751_01120</name>
</gene>
<dbReference type="CDD" id="cd07434">
    <property type="entry name" value="PHP_PolIIIA_DnaE2"/>
    <property type="match status" value="1"/>
</dbReference>
<dbReference type="HAMAP" id="MF_01902">
    <property type="entry name" value="DNApol_error_prone"/>
    <property type="match status" value="1"/>
</dbReference>
<evidence type="ECO:0000256" key="1">
    <source>
        <dbReference type="ARBA" id="ARBA00004496"/>
    </source>
</evidence>
<evidence type="ECO:0000256" key="4">
    <source>
        <dbReference type="ARBA" id="ARBA00017273"/>
    </source>
</evidence>
<dbReference type="InterPro" id="IPR029460">
    <property type="entry name" value="DNAPol_HHH"/>
</dbReference>
<dbReference type="Pfam" id="PF01336">
    <property type="entry name" value="tRNA_anti-codon"/>
    <property type="match status" value="1"/>
</dbReference>
<dbReference type="GO" id="GO:0003676">
    <property type="term" value="F:nucleic acid binding"/>
    <property type="evidence" value="ECO:0007669"/>
    <property type="project" value="InterPro"/>
</dbReference>
<dbReference type="Proteomes" id="UP000193963">
    <property type="component" value="Unassembled WGS sequence"/>
</dbReference>
<dbReference type="InterPro" id="IPR003141">
    <property type="entry name" value="Pol/His_phosphatase_N"/>
</dbReference>
<evidence type="ECO:0000256" key="12">
    <source>
        <dbReference type="ARBA" id="ARBA00049244"/>
    </source>
</evidence>
<evidence type="ECO:0000313" key="17">
    <source>
        <dbReference type="Proteomes" id="UP000193963"/>
    </source>
</evidence>
<accession>A0A1X6YQQ8</accession>
<evidence type="ECO:0000256" key="10">
    <source>
        <dbReference type="ARBA" id="ARBA00022932"/>
    </source>
</evidence>
<dbReference type="GO" id="GO:0003887">
    <property type="term" value="F:DNA-directed DNA polymerase activity"/>
    <property type="evidence" value="ECO:0007669"/>
    <property type="project" value="UniProtKB-UniRule"/>
</dbReference>
<evidence type="ECO:0000256" key="2">
    <source>
        <dbReference type="ARBA" id="ARBA00007391"/>
    </source>
</evidence>
<keyword evidence="17" id="KW-1185">Reference proteome</keyword>
<feature type="domain" description="Polymerase/histidinol phosphatase N-terminal" evidence="15">
    <location>
        <begin position="122"/>
        <end position="185"/>
    </location>
</feature>
<dbReference type="NCBIfam" id="NF004225">
    <property type="entry name" value="PRK05672.1"/>
    <property type="match status" value="1"/>
</dbReference>
<sequence>MTATPHAEPPVSQGPTAPCARAGRPAQSGPAARPESTARGTPHSSCPEPERERTRPPEAPEAAPEAPADRDPEGSPWPDSARAATDATPAPAAPGGSAPRAEGLPAPDPGPGGHGDAPPAYAELCTTSNFTFLTGASHPEELVTRAAELGLSALAITDRNSLAGVVRAWSALKELKRAAEEAAEVACDSPATGPQVRSHTRVDPSSRTALPAKPALARPQVPRLPRLITGCRLVLRDCPVDWIALPRDRAAYERLSQLLTLGKRRAEKGQCLLSLDDLLTHGQGMILIALPPRDLAAARRPVTQVQRRFPGHVFLGAAPRYDGSDQAWFDACAQAALATSAPLVAVGDVLMHHGARRQLADVLTCLREGLTIDHIGTRAQPNAERRLKAPADMARLYRRHPAALHRTTEIAARCAFDLSDLSYEYPDEVSEGGEAPQDRLDRLVRAGLRRRCPDGIPDRYHALAEKELSVVEELGFAAYFLTVHDIVAYARSVGILCQGRGSAANSILCWALGITDVSPDMIGMVFERFVSRHRGEPPDIDVDFEHERREEVIQWIYDRYGRDRAGLCATVIHFRSRAAIREVGKVMGLSQDVTAALAGQIWGMSGKGADPDRMRELGLDPSDRRLAQTIRLIGEIIGFPRHLSQHVGGFIITRGRLDALCPIENAAMENRTVIEWDKDDIDALGILKVDVLSLGMLTCLRKSFDLLSEHEKRQLTLDTVPQQDPETYDMLCRADAIGVFQVESRAQMNFLPRMRPRTFYDLVIEVAIVRPGPIQGGMVQPYIRRRQGLEAPEPFGPALAEVTAKTLGVPLFQEQAMQIAVVGAGFTPEEADRLRRSLSTFRRMGTIGVFRDKFVGGMLANGYDPEIAALCFSQIEGFADYGFPESHAAAFAMLTYVSSWLKRHHPAVFACALLNSQPMGFYAPAQIVRDAREHGIEVRPICVNASHWDNKLERRTDGALALRLGFRQIKGFREEDAGWIVAARGNGYPDPESLWLRAGLAPSVLEKLAEADAFAGQGLTRRDALWEVKAIRAPKPLPLFDDALDGEGGVEPKVELPAMHLGEEVVEDYVSMRLSLRAHPMELLRPSLPDTLHHGELATTPPGRVTICGLVITRQRPGTASGVIFLTLEDESGVANVVVWPKLYEAYRRAVMGGRLLRVTGNIQREGIVVHVIAQRIEDLSPRLGELGHPLSDQVGVTRPEADDAPRRHDVSRPARAKPTANHPREQAKRLFPSRDFH</sequence>
<dbReference type="Pfam" id="PF14579">
    <property type="entry name" value="HHH_6"/>
    <property type="match status" value="1"/>
</dbReference>
<dbReference type="GO" id="GO:0005737">
    <property type="term" value="C:cytoplasm"/>
    <property type="evidence" value="ECO:0007669"/>
    <property type="project" value="UniProtKB-SubCell"/>
</dbReference>
<dbReference type="InterPro" id="IPR040982">
    <property type="entry name" value="DNA_pol3_finger"/>
</dbReference>
<dbReference type="Pfam" id="PF17657">
    <property type="entry name" value="DNA_pol3_finger"/>
    <property type="match status" value="1"/>
</dbReference>
<feature type="region of interest" description="Disordered" evidence="14">
    <location>
        <begin position="186"/>
        <end position="208"/>
    </location>
</feature>
<comment type="catalytic activity">
    <reaction evidence="12 13">
        <text>DNA(n) + a 2'-deoxyribonucleoside 5'-triphosphate = DNA(n+1) + diphosphate</text>
        <dbReference type="Rhea" id="RHEA:22508"/>
        <dbReference type="Rhea" id="RHEA-COMP:17339"/>
        <dbReference type="Rhea" id="RHEA-COMP:17340"/>
        <dbReference type="ChEBI" id="CHEBI:33019"/>
        <dbReference type="ChEBI" id="CHEBI:61560"/>
        <dbReference type="ChEBI" id="CHEBI:173112"/>
        <dbReference type="EC" id="2.7.7.7"/>
    </reaction>
</comment>
<comment type="function">
    <text evidence="13">DNA polymerase involved in damage-induced mutagenesis and translesion synthesis (TLS). It is not the major replicative DNA polymerase.</text>
</comment>
<dbReference type="InterPro" id="IPR004013">
    <property type="entry name" value="PHP_dom"/>
</dbReference>
<evidence type="ECO:0000256" key="5">
    <source>
        <dbReference type="ARBA" id="ARBA00022490"/>
    </source>
</evidence>
<feature type="compositionally biased region" description="Basic and acidic residues" evidence="14">
    <location>
        <begin position="1223"/>
        <end position="1238"/>
    </location>
</feature>
<dbReference type="InterPro" id="IPR023073">
    <property type="entry name" value="DnaE2"/>
</dbReference>
<dbReference type="SMART" id="SM00481">
    <property type="entry name" value="POLIIIAc"/>
    <property type="match status" value="1"/>
</dbReference>
<dbReference type="SUPFAM" id="SSF89550">
    <property type="entry name" value="PHP domain-like"/>
    <property type="match status" value="1"/>
</dbReference>
<evidence type="ECO:0000256" key="11">
    <source>
        <dbReference type="ARBA" id="ARBA00023204"/>
    </source>
</evidence>
<keyword evidence="6 13" id="KW-0808">Transferase</keyword>